<evidence type="ECO:0000313" key="3">
    <source>
        <dbReference type="EnsemblFungi" id="PTTG_28906-t43_1-p1"/>
    </source>
</evidence>
<reference evidence="2" key="2">
    <citation type="submission" date="2016-05" db="EMBL/GenBank/DDBJ databases">
        <title>Comparative analysis highlights variable genome content of wheat rusts and divergence of the mating loci.</title>
        <authorList>
            <person name="Cuomo C.A."/>
            <person name="Bakkeren G."/>
            <person name="Szabo L."/>
            <person name="Khalil H."/>
            <person name="Joly D."/>
            <person name="Goldberg J."/>
            <person name="Young S."/>
            <person name="Zeng Q."/>
            <person name="Fellers J."/>
        </authorList>
    </citation>
    <scope>NUCLEOTIDE SEQUENCE [LARGE SCALE GENOMIC DNA]</scope>
    <source>
        <strain evidence="2">1-1 BBBD Race 1</strain>
    </source>
</reference>
<protein>
    <submittedName>
        <fullName evidence="2 3">Uncharacterized protein</fullName>
    </submittedName>
</protein>
<evidence type="ECO:0000313" key="2">
    <source>
        <dbReference type="EMBL" id="OAV88832.1"/>
    </source>
</evidence>
<reference evidence="3" key="4">
    <citation type="submission" date="2025-05" db="UniProtKB">
        <authorList>
            <consortium name="EnsemblFungi"/>
        </authorList>
    </citation>
    <scope>IDENTIFICATION</scope>
    <source>
        <strain evidence="3">isolate 1-1 / race 1 (BBBD)</strain>
    </source>
</reference>
<reference evidence="2" key="1">
    <citation type="submission" date="2009-11" db="EMBL/GenBank/DDBJ databases">
        <authorList>
            <consortium name="The Broad Institute Genome Sequencing Platform"/>
            <person name="Ward D."/>
            <person name="Feldgarden M."/>
            <person name="Earl A."/>
            <person name="Young S.K."/>
            <person name="Zeng Q."/>
            <person name="Koehrsen M."/>
            <person name="Alvarado L."/>
            <person name="Berlin A."/>
            <person name="Bochicchio J."/>
            <person name="Borenstein D."/>
            <person name="Chapman S.B."/>
            <person name="Chen Z."/>
            <person name="Engels R."/>
            <person name="Freedman E."/>
            <person name="Gellesch M."/>
            <person name="Goldberg J."/>
            <person name="Griggs A."/>
            <person name="Gujja S."/>
            <person name="Heilman E."/>
            <person name="Heiman D."/>
            <person name="Hepburn T."/>
            <person name="Howarth C."/>
            <person name="Jen D."/>
            <person name="Larson L."/>
            <person name="Lewis B."/>
            <person name="Mehta T."/>
            <person name="Park D."/>
            <person name="Pearson M."/>
            <person name="Roberts A."/>
            <person name="Saif S."/>
            <person name="Shea T."/>
            <person name="Shenoy N."/>
            <person name="Sisk P."/>
            <person name="Stolte C."/>
            <person name="Sykes S."/>
            <person name="Thomson T."/>
            <person name="Walk T."/>
            <person name="White J."/>
            <person name="Yandava C."/>
            <person name="Izard J."/>
            <person name="Baranova O.V."/>
            <person name="Blanton J.M."/>
            <person name="Tanner A.C."/>
            <person name="Dewhirst F.E."/>
            <person name="Haas B."/>
            <person name="Nusbaum C."/>
            <person name="Birren B."/>
        </authorList>
    </citation>
    <scope>NUCLEOTIDE SEQUENCE [LARGE SCALE GENOMIC DNA]</scope>
    <source>
        <strain evidence="2">1-1 BBBD Race 1</strain>
    </source>
</reference>
<dbReference type="EMBL" id="ADAS02000152">
    <property type="protein sequence ID" value="OAV88832.1"/>
    <property type="molecule type" value="Genomic_DNA"/>
</dbReference>
<dbReference type="AlphaFoldDB" id="A0A180G931"/>
<feature type="region of interest" description="Disordered" evidence="1">
    <location>
        <begin position="1"/>
        <end position="24"/>
    </location>
</feature>
<gene>
    <name evidence="2" type="ORF">PTTG_28906</name>
</gene>
<dbReference type="Proteomes" id="UP000005240">
    <property type="component" value="Unassembled WGS sequence"/>
</dbReference>
<reference evidence="3 4" key="3">
    <citation type="journal article" date="2017" name="G3 (Bethesda)">
        <title>Comparative analysis highlights variable genome content of wheat rusts and divergence of the mating loci.</title>
        <authorList>
            <person name="Cuomo C.A."/>
            <person name="Bakkeren G."/>
            <person name="Khalil H.B."/>
            <person name="Panwar V."/>
            <person name="Joly D."/>
            <person name="Linning R."/>
            <person name="Sakthikumar S."/>
            <person name="Song X."/>
            <person name="Adiconis X."/>
            <person name="Fan L."/>
            <person name="Goldberg J.M."/>
            <person name="Levin J.Z."/>
            <person name="Young S."/>
            <person name="Zeng Q."/>
            <person name="Anikster Y."/>
            <person name="Bruce M."/>
            <person name="Wang M."/>
            <person name="Yin C."/>
            <person name="McCallum B."/>
            <person name="Szabo L.J."/>
            <person name="Hulbert S."/>
            <person name="Chen X."/>
            <person name="Fellers J.P."/>
        </authorList>
    </citation>
    <scope>NUCLEOTIDE SEQUENCE</scope>
    <source>
        <strain evidence="3">isolate 1-1 / race 1 (BBBD)</strain>
        <strain evidence="4">Isolate 1-1 / race 1 (BBBD)</strain>
    </source>
</reference>
<accession>A0A180G931</accession>
<evidence type="ECO:0000256" key="1">
    <source>
        <dbReference type="SAM" id="MobiDB-lite"/>
    </source>
</evidence>
<keyword evidence="4" id="KW-1185">Reference proteome</keyword>
<dbReference type="EnsemblFungi" id="PTTG_28906-t43_1">
    <property type="protein sequence ID" value="PTTG_28906-t43_1-p1"/>
    <property type="gene ID" value="PTTG_28906"/>
</dbReference>
<name>A0A180G931_PUCT1</name>
<evidence type="ECO:0000313" key="4">
    <source>
        <dbReference type="Proteomes" id="UP000005240"/>
    </source>
</evidence>
<sequence length="68" mass="7538">MHHGGPLTQGQDASSRSKADFGEGDLGVTYYSCRGICNMIERHGNSNVDRPGTRPAIIINLQYEYLLR</sequence>
<organism evidence="2">
    <name type="scientific">Puccinia triticina (isolate 1-1 / race 1 (BBBD))</name>
    <name type="common">Brown leaf rust fungus</name>
    <dbReference type="NCBI Taxonomy" id="630390"/>
    <lineage>
        <taxon>Eukaryota</taxon>
        <taxon>Fungi</taxon>
        <taxon>Dikarya</taxon>
        <taxon>Basidiomycota</taxon>
        <taxon>Pucciniomycotina</taxon>
        <taxon>Pucciniomycetes</taxon>
        <taxon>Pucciniales</taxon>
        <taxon>Pucciniaceae</taxon>
        <taxon>Puccinia</taxon>
    </lineage>
</organism>
<proteinExistence type="predicted"/>
<dbReference type="VEuPathDB" id="FungiDB:PTTG_28906"/>